<keyword evidence="2" id="KW-0677">Repeat</keyword>
<comment type="caution">
    <text evidence="3">The sequence shown here is derived from an EMBL/GenBank/DDBJ whole genome shotgun (WGS) entry which is preliminary data.</text>
</comment>
<dbReference type="GO" id="GO:0005737">
    <property type="term" value="C:cytoplasm"/>
    <property type="evidence" value="ECO:0007669"/>
    <property type="project" value="TreeGrafter"/>
</dbReference>
<dbReference type="AlphaFoldDB" id="A0A0F9KNE7"/>
<dbReference type="Gene3D" id="3.80.10.10">
    <property type="entry name" value="Ribonuclease Inhibitor"/>
    <property type="match status" value="1"/>
</dbReference>
<dbReference type="PANTHER" id="PTHR48051:SF54">
    <property type="entry name" value="LEUCINE-RICH REPEAT-CONTAINING PROTEIN"/>
    <property type="match status" value="1"/>
</dbReference>
<dbReference type="InterPro" id="IPR001611">
    <property type="entry name" value="Leu-rich_rpt"/>
</dbReference>
<accession>A0A0F9KNE7</accession>
<protein>
    <recommendedName>
        <fullName evidence="4">Leucine-rich repeat domain-containing protein</fullName>
    </recommendedName>
</protein>
<sequence>MREFKVNNLITLRLIDGKTVLFVNNREFKQCKILLLNVPIDDETTEGFESIDEISEYLDGKMESGHVDISPEEEFMGHCSNLQVWAENYYDTDLLHRSLAFPLLKALSEGGDEFAKQKFREEISRRYKYGNETVRKFLTEEGYLSCLTNEEILSWIVSPKEAIFMEKIMEFGEQYAITSSFEKLKGMDPRGKTYFSMRDVKIVELEIVINDYLDRIPREIELLDNLRTLNISTQERYDVNLFEEEFCLPSLKYLTIFCYSAATIPDSFHYFPNLKYLYIRGFERFNRPTLSFENFFANLPKLESLSLHYVELEKIPDTITKLKKLKKLSLTKTTLKTLPVSLICSLRFLRWLDIKYNDKLEIPPTKIEKLKKKIKMFKY</sequence>
<dbReference type="InterPro" id="IPR050216">
    <property type="entry name" value="LRR_domain-containing"/>
</dbReference>
<name>A0A0F9KNE7_9ZZZZ</name>
<dbReference type="PANTHER" id="PTHR48051">
    <property type="match status" value="1"/>
</dbReference>
<evidence type="ECO:0008006" key="4">
    <source>
        <dbReference type="Google" id="ProtNLM"/>
    </source>
</evidence>
<evidence type="ECO:0000256" key="1">
    <source>
        <dbReference type="ARBA" id="ARBA00022614"/>
    </source>
</evidence>
<gene>
    <name evidence="3" type="ORF">LCGC14_1309060</name>
</gene>
<evidence type="ECO:0000313" key="3">
    <source>
        <dbReference type="EMBL" id="KKM83478.1"/>
    </source>
</evidence>
<dbReference type="SUPFAM" id="SSF52058">
    <property type="entry name" value="L domain-like"/>
    <property type="match status" value="1"/>
</dbReference>
<reference evidence="3" key="1">
    <citation type="journal article" date="2015" name="Nature">
        <title>Complex archaea that bridge the gap between prokaryotes and eukaryotes.</title>
        <authorList>
            <person name="Spang A."/>
            <person name="Saw J.H."/>
            <person name="Jorgensen S.L."/>
            <person name="Zaremba-Niedzwiedzka K."/>
            <person name="Martijn J."/>
            <person name="Lind A.E."/>
            <person name="van Eijk R."/>
            <person name="Schleper C."/>
            <person name="Guy L."/>
            <person name="Ettema T.J."/>
        </authorList>
    </citation>
    <scope>NUCLEOTIDE SEQUENCE</scope>
</reference>
<organism evidence="3">
    <name type="scientific">marine sediment metagenome</name>
    <dbReference type="NCBI Taxonomy" id="412755"/>
    <lineage>
        <taxon>unclassified sequences</taxon>
        <taxon>metagenomes</taxon>
        <taxon>ecological metagenomes</taxon>
    </lineage>
</organism>
<evidence type="ECO:0000256" key="2">
    <source>
        <dbReference type="ARBA" id="ARBA00022737"/>
    </source>
</evidence>
<dbReference type="Pfam" id="PF13855">
    <property type="entry name" value="LRR_8"/>
    <property type="match status" value="1"/>
</dbReference>
<dbReference type="InterPro" id="IPR032675">
    <property type="entry name" value="LRR_dom_sf"/>
</dbReference>
<dbReference type="EMBL" id="LAZR01007708">
    <property type="protein sequence ID" value="KKM83478.1"/>
    <property type="molecule type" value="Genomic_DNA"/>
</dbReference>
<proteinExistence type="predicted"/>
<keyword evidence="1" id="KW-0433">Leucine-rich repeat</keyword>